<evidence type="ECO:0000313" key="1">
    <source>
        <dbReference type="EMBL" id="KAJ0044338.1"/>
    </source>
</evidence>
<dbReference type="Proteomes" id="UP001163603">
    <property type="component" value="Chromosome 3"/>
</dbReference>
<organism evidence="1 2">
    <name type="scientific">Pistacia integerrima</name>
    <dbReference type="NCBI Taxonomy" id="434235"/>
    <lineage>
        <taxon>Eukaryota</taxon>
        <taxon>Viridiplantae</taxon>
        <taxon>Streptophyta</taxon>
        <taxon>Embryophyta</taxon>
        <taxon>Tracheophyta</taxon>
        <taxon>Spermatophyta</taxon>
        <taxon>Magnoliopsida</taxon>
        <taxon>eudicotyledons</taxon>
        <taxon>Gunneridae</taxon>
        <taxon>Pentapetalae</taxon>
        <taxon>rosids</taxon>
        <taxon>malvids</taxon>
        <taxon>Sapindales</taxon>
        <taxon>Anacardiaceae</taxon>
        <taxon>Pistacia</taxon>
    </lineage>
</organism>
<comment type="caution">
    <text evidence="1">The sequence shown here is derived from an EMBL/GenBank/DDBJ whole genome shotgun (WGS) entry which is preliminary data.</text>
</comment>
<reference evidence="2" key="1">
    <citation type="journal article" date="2023" name="G3 (Bethesda)">
        <title>Genome assembly and association tests identify interacting loci associated with vigor, precocity, and sex in interspecific pistachio rootstocks.</title>
        <authorList>
            <person name="Palmer W."/>
            <person name="Jacygrad E."/>
            <person name="Sagayaradj S."/>
            <person name="Cavanaugh K."/>
            <person name="Han R."/>
            <person name="Bertier L."/>
            <person name="Beede B."/>
            <person name="Kafkas S."/>
            <person name="Golino D."/>
            <person name="Preece J."/>
            <person name="Michelmore R."/>
        </authorList>
    </citation>
    <scope>NUCLEOTIDE SEQUENCE [LARGE SCALE GENOMIC DNA]</scope>
</reference>
<dbReference type="EMBL" id="CM047738">
    <property type="protein sequence ID" value="KAJ0044338.1"/>
    <property type="molecule type" value="Genomic_DNA"/>
</dbReference>
<proteinExistence type="predicted"/>
<sequence length="58" mass="6559">MFALYAITKWIPICSDFEVDYESEENASMVFATLAVDKELQPDKVKRQMSVANGKLSV</sequence>
<keyword evidence="2" id="KW-1185">Reference proteome</keyword>
<name>A0ACC0Z330_9ROSI</name>
<evidence type="ECO:0000313" key="2">
    <source>
        <dbReference type="Proteomes" id="UP001163603"/>
    </source>
</evidence>
<accession>A0ACC0Z330</accession>
<gene>
    <name evidence="1" type="ORF">Pint_05072</name>
</gene>
<protein>
    <submittedName>
        <fullName evidence="1">Uncharacterized protein</fullName>
    </submittedName>
</protein>